<dbReference type="InterPro" id="IPR051130">
    <property type="entry name" value="Mito_struct-func_regulator"/>
</dbReference>
<reference evidence="1 2" key="1">
    <citation type="journal article" date="2002" name="Nature">
        <title>Genome sequence and comparative analysis of the model rodent malaria parasite Plasmodium yoelii yoelii.</title>
        <authorList>
            <person name="Carlton J.M."/>
            <person name="Angiuoli S.V."/>
            <person name="Suh B.B."/>
            <person name="Kooij T.W."/>
            <person name="Pertea M."/>
            <person name="Silva J.C."/>
            <person name="Ermolaeva M.D."/>
            <person name="Allen J.E."/>
            <person name="Selengut J.D."/>
            <person name="Koo H.L."/>
            <person name="Peterson J.D."/>
            <person name="Pop M."/>
            <person name="Kosack D.S."/>
            <person name="Shumway M.F."/>
            <person name="Bidwell S.L."/>
            <person name="Shallom S.J."/>
            <person name="van Aken S.E."/>
            <person name="Riedmuller S.B."/>
            <person name="Feldblyum T.V."/>
            <person name="Cho J.K."/>
            <person name="Quackenbush J."/>
            <person name="Sedegah M."/>
            <person name="Shoaibi A."/>
            <person name="Cummings L.M."/>
            <person name="Florens L."/>
            <person name="Yates J.R."/>
            <person name="Raine J.D."/>
            <person name="Sinden R.E."/>
            <person name="Harris M.A."/>
            <person name="Cunningham D.A."/>
            <person name="Preiser P.R."/>
            <person name="Bergman L.W."/>
            <person name="Vaidya A.B."/>
            <person name="van Lin L.H."/>
            <person name="Janse C.J."/>
            <person name="Waters A.P."/>
            <person name="Smith H.O."/>
            <person name="White O.R."/>
            <person name="Salzberg S.L."/>
            <person name="Venter J.C."/>
            <person name="Fraser C.M."/>
            <person name="Hoffman S.L."/>
            <person name="Gardner M.J."/>
            <person name="Carucci D.J."/>
        </authorList>
    </citation>
    <scope>NUCLEOTIDE SEQUENCE [LARGE SCALE GENOMIC DNA]</scope>
    <source>
        <strain evidence="1 2">17XNL</strain>
    </source>
</reference>
<evidence type="ECO:0000313" key="1">
    <source>
        <dbReference type="EMBL" id="EAA16198.1"/>
    </source>
</evidence>
<sequence>MLNNIYELRGWWVKVGQFLSTQENIMPVAYIEKFTKLQDMMPTSPFEKIEIILKRELGNIRYICVHFVCFQNYDFP</sequence>
<accession>Q7RGJ6</accession>
<evidence type="ECO:0000313" key="2">
    <source>
        <dbReference type="Proteomes" id="UP000008553"/>
    </source>
</evidence>
<proteinExistence type="predicted"/>
<dbReference type="PANTHER" id="PTHR43173:SF3">
    <property type="entry name" value="ABC1 FAMILY PROTEIN"/>
    <property type="match status" value="1"/>
</dbReference>
<comment type="caution">
    <text evidence="1">The sequence shown here is derived from an EMBL/GenBank/DDBJ whole genome shotgun (WGS) entry which is preliminary data.</text>
</comment>
<dbReference type="STRING" id="73239.Q7RGJ6"/>
<dbReference type="Proteomes" id="UP000008553">
    <property type="component" value="Unassembled WGS sequence"/>
</dbReference>
<gene>
    <name evidence="1" type="ORF">PY04350</name>
</gene>
<keyword evidence="2" id="KW-1185">Reference proteome</keyword>
<dbReference type="PANTHER" id="PTHR43173">
    <property type="entry name" value="ABC1 FAMILY PROTEIN"/>
    <property type="match status" value="1"/>
</dbReference>
<organism evidence="1 2">
    <name type="scientific">Plasmodium yoelii yoelii</name>
    <dbReference type="NCBI Taxonomy" id="73239"/>
    <lineage>
        <taxon>Eukaryota</taxon>
        <taxon>Sar</taxon>
        <taxon>Alveolata</taxon>
        <taxon>Apicomplexa</taxon>
        <taxon>Aconoidasida</taxon>
        <taxon>Haemosporida</taxon>
        <taxon>Plasmodiidae</taxon>
        <taxon>Plasmodium</taxon>
        <taxon>Plasmodium (Vinckeia)</taxon>
    </lineage>
</organism>
<protein>
    <submittedName>
        <fullName evidence="1">Uncharacterized protein</fullName>
    </submittedName>
</protein>
<name>Q7RGJ6_PLAYO</name>
<dbReference type="PaxDb" id="73239-Q7RGJ6"/>
<dbReference type="InParanoid" id="Q7RGJ6"/>
<dbReference type="AlphaFoldDB" id="Q7RGJ6"/>
<dbReference type="EMBL" id="AABL01001312">
    <property type="protein sequence ID" value="EAA16198.1"/>
    <property type="molecule type" value="Genomic_DNA"/>
</dbReference>